<protein>
    <submittedName>
        <fullName evidence="3">FecR protein</fullName>
    </submittedName>
</protein>
<keyword evidence="1" id="KW-1133">Transmembrane helix</keyword>
<dbReference type="PANTHER" id="PTHR30273:SF2">
    <property type="entry name" value="PROTEIN FECR"/>
    <property type="match status" value="1"/>
</dbReference>
<dbReference type="Pfam" id="PF04773">
    <property type="entry name" value="FecR"/>
    <property type="match status" value="1"/>
</dbReference>
<keyword evidence="1" id="KW-0812">Transmembrane</keyword>
<feature type="domain" description="FecR protein" evidence="2">
    <location>
        <begin position="195"/>
        <end position="287"/>
    </location>
</feature>
<dbReference type="Gene3D" id="2.60.120.1440">
    <property type="match status" value="1"/>
</dbReference>
<organism evidence="3">
    <name type="scientific">Sphingobacterium sp. (strain 21)</name>
    <dbReference type="NCBI Taxonomy" id="743722"/>
    <lineage>
        <taxon>Bacteria</taxon>
        <taxon>Pseudomonadati</taxon>
        <taxon>Bacteroidota</taxon>
        <taxon>Sphingobacteriia</taxon>
        <taxon>Sphingobacteriales</taxon>
        <taxon>Sphingobacteriaceae</taxon>
        <taxon>Sphingobacterium</taxon>
    </lineage>
</organism>
<sequence>MIHDPEYVKELIKKQVEGTLTPVEAERLKGARKIYDDGEFLRMAGEVLTALEGKLSEDPLKEWKPDFEAIRSGACRSYGKGNGRLMVSLRLGGIAAAAVLLVMLIAYLGRDRQPDFYLSAGECGDVPPDKEIPASEFACTVRWGDSSGRRVGSKDSGQIIRLGQIAVIKDSEGIIKLMQSPNAPAADTGILDISVVTGSRQQCIVELPDGVRIRLNAGSKLHFPLSHADGEPQRVKLMGEAYVKVPLRDGRVRSVMETFNSLIECGNGDFSVMAVKGYTRTVLMGGKLSLRSRTEKRQLELDCYGALGIVASYRRMATTVPTDSLTYSPHGNPDRELTWTKAVRTYRDVPLRQFVAEASRWQGFRVENIYCIPADVRISISVCYKAPVNEVLAAIQEEGVTMYEREGMVSFCRPKKENHAALAEVSSRAKIACCTVRKDDRRGYNR</sequence>
<evidence type="ECO:0000259" key="2">
    <source>
        <dbReference type="Pfam" id="PF04773"/>
    </source>
</evidence>
<dbReference type="PATRIC" id="fig|743722.3.peg.157"/>
<evidence type="ECO:0000256" key="1">
    <source>
        <dbReference type="SAM" id="Phobius"/>
    </source>
</evidence>
<feature type="transmembrane region" description="Helical" evidence="1">
    <location>
        <begin position="87"/>
        <end position="109"/>
    </location>
</feature>
<dbReference type="AlphaFoldDB" id="F4CF44"/>
<name>F4CF44_SPHS2</name>
<dbReference type="OrthoDB" id="633420at2"/>
<dbReference type="InterPro" id="IPR006860">
    <property type="entry name" value="FecR"/>
</dbReference>
<keyword evidence="1" id="KW-0472">Membrane</keyword>
<evidence type="ECO:0000313" key="3">
    <source>
        <dbReference type="EMBL" id="ADZ76737.1"/>
    </source>
</evidence>
<dbReference type="EMBL" id="CP002584">
    <property type="protein sequence ID" value="ADZ76737.1"/>
    <property type="molecule type" value="Genomic_DNA"/>
</dbReference>
<gene>
    <name evidence="3" type="ordered locus">Sph21_0150</name>
</gene>
<dbReference type="GO" id="GO:0016989">
    <property type="term" value="F:sigma factor antagonist activity"/>
    <property type="evidence" value="ECO:0007669"/>
    <property type="project" value="TreeGrafter"/>
</dbReference>
<reference evidence="3" key="1">
    <citation type="submission" date="2011-03" db="EMBL/GenBank/DDBJ databases">
        <title>Complete sequence of Sphingobacterium sp. 21.</title>
        <authorList>
            <consortium name="US DOE Joint Genome Institute"/>
            <person name="Lucas S."/>
            <person name="Copeland A."/>
            <person name="Lapidus A."/>
            <person name="Cheng J.-F."/>
            <person name="Goodwin L."/>
            <person name="Pitluck S."/>
            <person name="Davenport K."/>
            <person name="Detter J.C."/>
            <person name="Han C."/>
            <person name="Tapia R."/>
            <person name="Land M."/>
            <person name="Hauser L."/>
            <person name="Kyrpides N."/>
            <person name="Ivanova N."/>
            <person name="Ovchinnikova G."/>
            <person name="Pagani I."/>
            <person name="Siebers A.K."/>
            <person name="Allgaier M."/>
            <person name="Thelen M.P."/>
            <person name="Hugenholtz P."/>
            <person name="Woyke T."/>
        </authorList>
    </citation>
    <scope>NUCLEOTIDE SEQUENCE</scope>
    <source>
        <strain evidence="3">21</strain>
    </source>
</reference>
<dbReference type="KEGG" id="shg:Sph21_0150"/>
<accession>F4CF44</accession>
<dbReference type="InterPro" id="IPR012373">
    <property type="entry name" value="Ferrdict_sens_TM"/>
</dbReference>
<dbReference type="eggNOG" id="COG3712">
    <property type="taxonomic scope" value="Bacteria"/>
</dbReference>
<dbReference type="PANTHER" id="PTHR30273">
    <property type="entry name" value="PERIPLASMIC SIGNAL SENSOR AND SIGMA FACTOR ACTIVATOR FECR-RELATED"/>
    <property type="match status" value="1"/>
</dbReference>
<dbReference type="HOGENOM" id="CLU_613796_0_0_10"/>
<proteinExistence type="predicted"/>
<dbReference type="STRING" id="743722.Sph21_0150"/>